<organism evidence="1 2">
    <name type="scientific">Candidatus Onthomorpha intestinigallinarum</name>
    <dbReference type="NCBI Taxonomy" id="2840880"/>
    <lineage>
        <taxon>Bacteria</taxon>
        <taxon>Pseudomonadati</taxon>
        <taxon>Bacteroidota</taxon>
        <taxon>Bacteroidia</taxon>
        <taxon>Bacteroidales</taxon>
        <taxon>Candidatus Onthomorpha</taxon>
    </lineage>
</organism>
<name>A0A9D1RIA0_9BACT</name>
<evidence type="ECO:0008006" key="3">
    <source>
        <dbReference type="Google" id="ProtNLM"/>
    </source>
</evidence>
<reference evidence="1" key="1">
    <citation type="journal article" date="2021" name="PeerJ">
        <title>Extensive microbial diversity within the chicken gut microbiome revealed by metagenomics and culture.</title>
        <authorList>
            <person name="Gilroy R."/>
            <person name="Ravi A."/>
            <person name="Getino M."/>
            <person name="Pursley I."/>
            <person name="Horton D.L."/>
            <person name="Alikhan N.F."/>
            <person name="Baker D."/>
            <person name="Gharbi K."/>
            <person name="Hall N."/>
            <person name="Watson M."/>
            <person name="Adriaenssens E.M."/>
            <person name="Foster-Nyarko E."/>
            <person name="Jarju S."/>
            <person name="Secka A."/>
            <person name="Antonio M."/>
            <person name="Oren A."/>
            <person name="Chaudhuri R.R."/>
            <person name="La Ragione R."/>
            <person name="Hildebrand F."/>
            <person name="Pallen M.J."/>
        </authorList>
    </citation>
    <scope>NUCLEOTIDE SEQUENCE</scope>
    <source>
        <strain evidence="1">Gambia16-930</strain>
    </source>
</reference>
<dbReference type="Proteomes" id="UP000824267">
    <property type="component" value="Unassembled WGS sequence"/>
</dbReference>
<dbReference type="AlphaFoldDB" id="A0A9D1RIA0"/>
<proteinExistence type="predicted"/>
<reference evidence="1" key="2">
    <citation type="submission" date="2021-04" db="EMBL/GenBank/DDBJ databases">
        <authorList>
            <person name="Gilroy R."/>
        </authorList>
    </citation>
    <scope>NUCLEOTIDE SEQUENCE</scope>
    <source>
        <strain evidence="1">Gambia16-930</strain>
    </source>
</reference>
<dbReference type="EMBL" id="DXGG01000244">
    <property type="protein sequence ID" value="HIW88164.1"/>
    <property type="molecule type" value="Genomic_DNA"/>
</dbReference>
<gene>
    <name evidence="1" type="ORF">IAC47_07865</name>
</gene>
<evidence type="ECO:0000313" key="1">
    <source>
        <dbReference type="EMBL" id="HIW88164.1"/>
    </source>
</evidence>
<comment type="caution">
    <text evidence="1">The sequence shown here is derived from an EMBL/GenBank/DDBJ whole genome shotgun (WGS) entry which is preliminary data.</text>
</comment>
<protein>
    <recommendedName>
        <fullName evidence="3">DNA polymerase III subunit gamma/tau</fullName>
    </recommendedName>
</protein>
<accession>A0A9D1RIA0</accession>
<evidence type="ECO:0000313" key="2">
    <source>
        <dbReference type="Proteomes" id="UP000824267"/>
    </source>
</evidence>
<sequence length="134" mass="15818">MRMSLSAKKEQESRLDENLMIQSLLGFAEAVKEDNEDLSFAIKSADCELMQKDRSLILKNLSPQSEVMIAKYRSEITRHIKEQTGYKDFFILTKCNVQPTKYKVYSPMEKYKYLKEKNPVIEELVRKFDCEIDY</sequence>